<dbReference type="PATRIC" id="fig|1265313.6.peg.1967"/>
<dbReference type="HOGENOM" id="CLU_036377_1_0_6"/>
<dbReference type="InterPro" id="IPR050485">
    <property type="entry name" value="Proline_metab_enzyme"/>
</dbReference>
<dbReference type="Proteomes" id="UP000029640">
    <property type="component" value="Unassembled WGS sequence"/>
</dbReference>
<evidence type="ECO:0000259" key="3">
    <source>
        <dbReference type="Pfam" id="PF00171"/>
    </source>
</evidence>
<dbReference type="InterPro" id="IPR016162">
    <property type="entry name" value="Ald_DH_N"/>
</dbReference>
<evidence type="ECO:0000313" key="5">
    <source>
        <dbReference type="Proteomes" id="UP000029640"/>
    </source>
</evidence>
<comment type="caution">
    <text evidence="4">The sequence shown here is derived from an EMBL/GenBank/DDBJ whole genome shotgun (WGS) entry which is preliminary data.</text>
</comment>
<dbReference type="OrthoDB" id="5288459at2"/>
<evidence type="ECO:0000313" key="4">
    <source>
        <dbReference type="EMBL" id="KGE03610.1"/>
    </source>
</evidence>
<dbReference type="SUPFAM" id="SSF53720">
    <property type="entry name" value="ALDH-like"/>
    <property type="match status" value="1"/>
</dbReference>
<dbReference type="GO" id="GO:0009898">
    <property type="term" value="C:cytoplasmic side of plasma membrane"/>
    <property type="evidence" value="ECO:0007669"/>
    <property type="project" value="TreeGrafter"/>
</dbReference>
<accession>A0A095VQI4</accession>
<gene>
    <name evidence="4" type="ORF">HRUBRA_01989</name>
</gene>
<dbReference type="InterPro" id="IPR016163">
    <property type="entry name" value="Ald_DH_C"/>
</dbReference>
<dbReference type="GO" id="GO:0004029">
    <property type="term" value="F:aldehyde dehydrogenase (NAD+) activity"/>
    <property type="evidence" value="ECO:0007669"/>
    <property type="project" value="UniProtKB-EC"/>
</dbReference>
<dbReference type="Pfam" id="PF00171">
    <property type="entry name" value="Aldedh"/>
    <property type="match status" value="1"/>
</dbReference>
<dbReference type="PANTHER" id="PTHR42862">
    <property type="entry name" value="DELTA-1-PYRROLINE-5-CARBOXYLATE DEHYDROGENASE 1, ISOFORM A-RELATED"/>
    <property type="match status" value="1"/>
</dbReference>
<protein>
    <submittedName>
        <fullName evidence="4">Aldehyde dehydrogenase, PaaZ</fullName>
        <ecNumber evidence="4">1.2.1.3</ecNumber>
    </submittedName>
</protein>
<proteinExistence type="predicted"/>
<name>A0A095VQI4_9GAMM</name>
<reference evidence="4 5" key="1">
    <citation type="journal article" date="2014" name="Genome Announc.">
        <title>Genome Sequence of Gammaproteobacterial Pseudohaliea rubra Type Strain DSM 19751, Isolated from Coastal Seawater of the Mediterranean Sea.</title>
        <authorList>
            <person name="Spring S."/>
            <person name="Fiebig A."/>
            <person name="Riedel T."/>
            <person name="Goker M."/>
            <person name="Klenk H.P."/>
        </authorList>
    </citation>
    <scope>NUCLEOTIDE SEQUENCE [LARGE SCALE GENOMIC DNA]</scope>
    <source>
        <strain evidence="4 5">DSM 19751</strain>
    </source>
</reference>
<keyword evidence="1 4" id="KW-0560">Oxidoreductase</keyword>
<dbReference type="STRING" id="1265313.HRUBRA_01989"/>
<dbReference type="Gene3D" id="3.40.605.10">
    <property type="entry name" value="Aldehyde Dehydrogenase, Chain A, domain 1"/>
    <property type="match status" value="1"/>
</dbReference>
<organism evidence="4 5">
    <name type="scientific">Pseudohaliea rubra DSM 19751</name>
    <dbReference type="NCBI Taxonomy" id="1265313"/>
    <lineage>
        <taxon>Bacteria</taxon>
        <taxon>Pseudomonadati</taxon>
        <taxon>Pseudomonadota</taxon>
        <taxon>Gammaproteobacteria</taxon>
        <taxon>Cellvibrionales</taxon>
        <taxon>Halieaceae</taxon>
        <taxon>Pseudohaliea</taxon>
    </lineage>
</organism>
<dbReference type="InterPro" id="IPR015590">
    <property type="entry name" value="Aldehyde_DH_dom"/>
</dbReference>
<dbReference type="NCBIfam" id="TIGR02288">
    <property type="entry name" value="PaaN_2"/>
    <property type="match status" value="1"/>
</dbReference>
<dbReference type="GO" id="GO:0003842">
    <property type="term" value="F:L-glutamate gamma-semialdehyde dehydrogenase activity"/>
    <property type="evidence" value="ECO:0007669"/>
    <property type="project" value="TreeGrafter"/>
</dbReference>
<feature type="domain" description="Aldehyde dehydrogenase" evidence="3">
    <location>
        <begin position="87"/>
        <end position="505"/>
    </location>
</feature>
<dbReference type="Gene3D" id="3.40.309.10">
    <property type="entry name" value="Aldehyde Dehydrogenase, Chain A, domain 2"/>
    <property type="match status" value="1"/>
</dbReference>
<evidence type="ECO:0000256" key="2">
    <source>
        <dbReference type="ARBA" id="ARBA00023027"/>
    </source>
</evidence>
<dbReference type="EC" id="1.2.1.3" evidence="4"/>
<keyword evidence="5" id="KW-1185">Reference proteome</keyword>
<evidence type="ECO:0000256" key="1">
    <source>
        <dbReference type="ARBA" id="ARBA00023002"/>
    </source>
</evidence>
<dbReference type="RefSeq" id="WP_035513599.1">
    <property type="nucleotide sequence ID" value="NZ_KN234745.1"/>
</dbReference>
<dbReference type="EMBL" id="AUVB01000054">
    <property type="protein sequence ID" value="KGE03610.1"/>
    <property type="molecule type" value="Genomic_DNA"/>
</dbReference>
<sequence length="567" mass="60336">MTIDYLARHRTLLDQALAACADRRHFSGWPENPSSKLHGEDVPAAGKARFEDLLGRPFPLAQPAERGRIGEEVSPYTCEPLGISYPKVDVPALYAAIDSAHGPWAAADPDTRVGVCLEMLARCGEQLFENAHATMHTSGQSYVMAFAGSGANALDRGLEALAYAHKAMADVPRSGRWQRQFGRDGVADLVKQYRLRPRGVGVVICCATFPLWNAYPALCASLATGNPVVLKPHPRAVLPVALVVSACRAVLEEAGFDPNLVTLVADTRAEPATQELLAQPQTAIVDYTGSPVFGSWLEQNCPGKLVFTETAGCNSVVLESTDDLAATARAIAQSLCQASAQMCTSVQNIHVPAAGVRVGGELVPVETVEQALREAVDGWLAEPRRAATLCGTLFDESVQATVDACRERAAGAGTILRDSTGYENPDFPAARTATPLMIAATPDDADWYRQEVFGPVSFVIRHRSADEALEDATRNARECGAITAHVYSTDAAFIERAIDAYHDAGASVACNLHGMPINFAAAYSDYHVTGLNPAGNACLADLAFVAGRFRIVQAKVPAAAPAEKKTG</sequence>
<dbReference type="InterPro" id="IPR011975">
    <property type="entry name" value="PaaN_2"/>
</dbReference>
<dbReference type="AlphaFoldDB" id="A0A095VQI4"/>
<dbReference type="eggNOG" id="COG1012">
    <property type="taxonomic scope" value="Bacteria"/>
</dbReference>
<dbReference type="PANTHER" id="PTHR42862:SF1">
    <property type="entry name" value="DELTA-1-PYRROLINE-5-CARBOXYLATE DEHYDROGENASE 2, ISOFORM A-RELATED"/>
    <property type="match status" value="1"/>
</dbReference>
<keyword evidence="2" id="KW-0520">NAD</keyword>
<dbReference type="InterPro" id="IPR016161">
    <property type="entry name" value="Ald_DH/histidinol_DH"/>
</dbReference>
<dbReference type="GO" id="GO:0010133">
    <property type="term" value="P:L-proline catabolic process to L-glutamate"/>
    <property type="evidence" value="ECO:0007669"/>
    <property type="project" value="TreeGrafter"/>
</dbReference>